<keyword evidence="3 6" id="KW-0812">Transmembrane</keyword>
<comment type="caution">
    <text evidence="7">The sequence shown here is derived from an EMBL/GenBank/DDBJ whole genome shotgun (WGS) entry which is preliminary data.</text>
</comment>
<comment type="subcellular location">
    <subcellularLocation>
        <location evidence="1">Endomembrane system</location>
    </subcellularLocation>
</comment>
<evidence type="ECO:0000256" key="2">
    <source>
        <dbReference type="ARBA" id="ARBA00008053"/>
    </source>
</evidence>
<evidence type="ECO:0000256" key="1">
    <source>
        <dbReference type="ARBA" id="ARBA00004308"/>
    </source>
</evidence>
<dbReference type="InterPro" id="IPR007383">
    <property type="entry name" value="DUF445"/>
</dbReference>
<keyword evidence="4 6" id="KW-1133">Transmembrane helix</keyword>
<dbReference type="Proteomes" id="UP000776252">
    <property type="component" value="Unassembled WGS sequence"/>
</dbReference>
<evidence type="ECO:0000256" key="6">
    <source>
        <dbReference type="SAM" id="Phobius"/>
    </source>
</evidence>
<feature type="transmembrane region" description="Helical" evidence="6">
    <location>
        <begin position="483"/>
        <end position="502"/>
    </location>
</feature>
<proteinExistence type="inferred from homology"/>
<gene>
    <name evidence="7" type="ORF">KPL37_07185</name>
</gene>
<dbReference type="RefSeq" id="WP_216147206.1">
    <property type="nucleotide sequence ID" value="NZ_JAHLDV010000010.1"/>
</dbReference>
<protein>
    <submittedName>
        <fullName evidence="7">DUF445 family protein</fullName>
    </submittedName>
</protein>
<evidence type="ECO:0000313" key="7">
    <source>
        <dbReference type="EMBL" id="MBU3159539.1"/>
    </source>
</evidence>
<keyword evidence="5 6" id="KW-0472">Membrane</keyword>
<feature type="transmembrane region" description="Helical" evidence="6">
    <location>
        <begin position="6"/>
        <end position="26"/>
    </location>
</feature>
<dbReference type="EMBL" id="JAHLDV010000010">
    <property type="protein sequence ID" value="MBU3159539.1"/>
    <property type="molecule type" value="Genomic_DNA"/>
</dbReference>
<evidence type="ECO:0000313" key="8">
    <source>
        <dbReference type="Proteomes" id="UP000776252"/>
    </source>
</evidence>
<comment type="similarity">
    <text evidence="2">Belongs to the UPF0754 family.</text>
</comment>
<sequence length="505" mass="57277">MKFIIGSLVGAVIGYITNWLAIKMLFRPHKEIRIFNVKVPFTPGLIPKEKSRIARSVGESIGNHLLTKETIIKSLCSEDMNMQLDTWVKSKVSTMKNSNATVEDELKDILGEEYCNFTKGTVGNVSKSLISYINDVEVKKAIAKYVYAQIMSELKAKPQAICESKLYNSIKNKVLNLVIEYKDSKDFHEEIQKMLKAKVAKLVLLDKKFEDVIPSEITNNLKVYVYGKRYNIAMEIKKMIKEERNSKKLKQIVEETISTKLSPMIAMFISKDSIFEKVVIGIDEYLDNVENHNDIALIINDIIDKLLKKTISSVVFDLPKEGIDDVIEPLINLFTTKIVDEELIISTFEKLESKFNSYISVEDLLEKTGIEYKNVIEEIVNSRINSMIENDSTKLKINEIVGVMINKLLHIEMKSIFKGRGDKVTQSVSKVVEKSYNKFIENKAPEVIEVLNIAKIVEEKINEFDVAFSEEIILEIASKELNAITWLGALLGAIMGLLSPILGSM</sequence>
<evidence type="ECO:0000256" key="4">
    <source>
        <dbReference type="ARBA" id="ARBA00022989"/>
    </source>
</evidence>
<evidence type="ECO:0000256" key="5">
    <source>
        <dbReference type="ARBA" id="ARBA00023136"/>
    </source>
</evidence>
<reference evidence="7 8" key="1">
    <citation type="submission" date="2021-06" db="EMBL/GenBank/DDBJ databases">
        <title>Clostridia strains as spoilage organisms.</title>
        <authorList>
            <person name="Wambui J."/>
            <person name="Stephan R."/>
            <person name="Stevens M.J.A."/>
        </authorList>
    </citation>
    <scope>NUCLEOTIDE SEQUENCE [LARGE SCALE GENOMIC DNA]</scope>
    <source>
        <strain evidence="7 8">DSM 14204</strain>
    </source>
</reference>
<dbReference type="Pfam" id="PF04286">
    <property type="entry name" value="DUF445"/>
    <property type="match status" value="1"/>
</dbReference>
<organism evidence="7 8">
    <name type="scientific">Clostridium frigoris</name>
    <dbReference type="NCBI Taxonomy" id="205327"/>
    <lineage>
        <taxon>Bacteria</taxon>
        <taxon>Bacillati</taxon>
        <taxon>Bacillota</taxon>
        <taxon>Clostridia</taxon>
        <taxon>Eubacteriales</taxon>
        <taxon>Clostridiaceae</taxon>
        <taxon>Clostridium</taxon>
    </lineage>
</organism>
<evidence type="ECO:0000256" key="3">
    <source>
        <dbReference type="ARBA" id="ARBA00022692"/>
    </source>
</evidence>
<keyword evidence="8" id="KW-1185">Reference proteome</keyword>
<dbReference type="PANTHER" id="PTHR35791">
    <property type="entry name" value="UPF0754 MEMBRANE PROTEIN YHEB"/>
    <property type="match status" value="1"/>
</dbReference>
<name>A0ABS6BT42_9CLOT</name>
<accession>A0ABS6BT42</accession>
<dbReference type="PANTHER" id="PTHR35791:SF1">
    <property type="entry name" value="UPF0754 MEMBRANE PROTEIN YHEB"/>
    <property type="match status" value="1"/>
</dbReference>